<dbReference type="SUPFAM" id="SSF51126">
    <property type="entry name" value="Pectin lyase-like"/>
    <property type="match status" value="1"/>
</dbReference>
<protein>
    <recommendedName>
        <fullName evidence="3">Autotransporter domain-containing protein</fullName>
    </recommendedName>
</protein>
<comment type="caution">
    <text evidence="4">The sequence shown here is derived from an EMBL/GenBank/DDBJ whole genome shotgun (WGS) entry which is preliminary data.</text>
</comment>
<dbReference type="Pfam" id="PF03797">
    <property type="entry name" value="Autotransporter"/>
    <property type="match status" value="1"/>
</dbReference>
<feature type="chain" id="PRO_5045322057" description="Autotransporter domain-containing protein" evidence="2">
    <location>
        <begin position="23"/>
        <end position="1021"/>
    </location>
</feature>
<dbReference type="Proteomes" id="UP001156905">
    <property type="component" value="Unassembled WGS sequence"/>
</dbReference>
<evidence type="ECO:0000313" key="5">
    <source>
        <dbReference type="Proteomes" id="UP001156905"/>
    </source>
</evidence>
<dbReference type="Gene3D" id="2.40.128.130">
    <property type="entry name" value="Autotransporter beta-domain"/>
    <property type="match status" value="1"/>
</dbReference>
<dbReference type="InterPro" id="IPR036709">
    <property type="entry name" value="Autotransporte_beta_dom_sf"/>
</dbReference>
<feature type="region of interest" description="Disordered" evidence="1">
    <location>
        <begin position="23"/>
        <end position="67"/>
    </location>
</feature>
<gene>
    <name evidence="4" type="ORF">GCM10007857_00070</name>
</gene>
<feature type="compositionally biased region" description="Low complexity" evidence="1">
    <location>
        <begin position="23"/>
        <end position="46"/>
    </location>
</feature>
<dbReference type="InterPro" id="IPR005546">
    <property type="entry name" value="Autotransporte_beta"/>
</dbReference>
<feature type="domain" description="Autotransporter" evidence="3">
    <location>
        <begin position="737"/>
        <end position="1021"/>
    </location>
</feature>
<feature type="region of interest" description="Disordered" evidence="1">
    <location>
        <begin position="96"/>
        <end position="121"/>
    </location>
</feature>
<sequence length="1021" mass="98608">MRARPFWLAAALWLAAAGPAFAQATSGGAGGSPTPSFQNGGTSSATGTGGDGGNAPLAASRGAGGGGAGVTGGNGGADFTGTVAGGAGGAAGGGNGTNGTNGDSSHGGGGGGGGGHGAAVTTDTTNAATITGGNGGRGGSTSGNYAGGGGGAGGYGVVVNGSGLAYTNTGTISGGSGGNGGAVTAGNGYAGNGGDGGYGVFLTGSSVLTNTGTIAGGNGGKGGNAPTSSQASAAGDGGDGGAAVYFAGGGTLINSGSIVGGDAGSAGTASSSAAYGADGTGGAGVVGADLTIINSGSISGGMNDASTRANAITFTGGSNVLELWAGSVITGNVVGTGTDTFRLGGSTDSTFDVSSIGSSAQYQGFSTFGKTGSSTWMLTGTTTAVTSWSINQGTLAISSDANLGAASGSLAFGGGTLQFLADFTTSRTVTLNAGGGTFDTNGHTATLAGAIDGAGGLTKIGSGTLVLNGIGLYSGATNVNGGVLDVEGTITTSAMTVNAGGTLTGTGTVAPQTLTVNAGGTLAPGNGTPGSSLTIVGNLALQSGATYLVQLDPAAASYASVTSAATLGGATVNAVFANGSYVSKTYTILTADAGISGTFSSLVNTNLPANFRTTLSYDANDAYLNLVLDFAIPGGLNGNQQAVGNALTNFFNANGGIPLVYGALTPSGLTQASGELGTAPQQTTFDAMTRFATLLADPFFQRTPGAGASGATGFTDEDRARKRTDAFAMLPDAPPDSFAQRWSVWAAGIGGSQSTSGSTAVGSNDATSRTYATAVGADYLISPSTVAGFALAGGGTSFGVNGLGSGRSDLFQAGLYVRHFEGPAFITAALAYGWQDITTDRTVTISGVDRLRAAFKANAWAGRAEGGYRYVAPVAGGLGLTPYAAAQATVFDQPAYAEQVVSGASTFALSYAGKRVTDTRSELGLRADKSFAVRDGILTLRSRLAWAHDFNPDRSAAATFLVLPGASFAVNGAAQARDSSLTTTSIEMKWANGWSAAAAFEGEFSAVTRSYAGKGVARYTW</sequence>
<dbReference type="InterPro" id="IPR011050">
    <property type="entry name" value="Pectin_lyase_fold/virulence"/>
</dbReference>
<evidence type="ECO:0000256" key="2">
    <source>
        <dbReference type="SAM" id="SignalP"/>
    </source>
</evidence>
<dbReference type="SMART" id="SM00869">
    <property type="entry name" value="Autotransporter"/>
    <property type="match status" value="1"/>
</dbReference>
<accession>A0ABQ6ATR0</accession>
<evidence type="ECO:0000256" key="1">
    <source>
        <dbReference type="SAM" id="MobiDB-lite"/>
    </source>
</evidence>
<dbReference type="SUPFAM" id="SSF103515">
    <property type="entry name" value="Autotransporter"/>
    <property type="match status" value="1"/>
</dbReference>
<dbReference type="EMBL" id="BSOW01000001">
    <property type="protein sequence ID" value="GLR83297.1"/>
    <property type="molecule type" value="Genomic_DNA"/>
</dbReference>
<feature type="signal peptide" evidence="2">
    <location>
        <begin position="1"/>
        <end position="22"/>
    </location>
</feature>
<dbReference type="RefSeq" id="WP_284259991.1">
    <property type="nucleotide sequence ID" value="NZ_BSOW01000001.1"/>
</dbReference>
<name>A0ABQ6ATR0_9BRAD</name>
<evidence type="ECO:0000313" key="4">
    <source>
        <dbReference type="EMBL" id="GLR83297.1"/>
    </source>
</evidence>
<evidence type="ECO:0000259" key="3">
    <source>
        <dbReference type="PROSITE" id="PS51208"/>
    </source>
</evidence>
<proteinExistence type="predicted"/>
<organism evidence="4 5">
    <name type="scientific">Bradyrhizobium iriomotense</name>
    <dbReference type="NCBI Taxonomy" id="441950"/>
    <lineage>
        <taxon>Bacteria</taxon>
        <taxon>Pseudomonadati</taxon>
        <taxon>Pseudomonadota</taxon>
        <taxon>Alphaproteobacteria</taxon>
        <taxon>Hyphomicrobiales</taxon>
        <taxon>Nitrobacteraceae</taxon>
        <taxon>Bradyrhizobium</taxon>
    </lineage>
</organism>
<keyword evidence="5" id="KW-1185">Reference proteome</keyword>
<keyword evidence="2" id="KW-0732">Signal</keyword>
<dbReference type="PROSITE" id="PS51208">
    <property type="entry name" value="AUTOTRANSPORTER"/>
    <property type="match status" value="1"/>
</dbReference>
<reference evidence="5" key="1">
    <citation type="journal article" date="2019" name="Int. J. Syst. Evol. Microbiol.">
        <title>The Global Catalogue of Microorganisms (GCM) 10K type strain sequencing project: providing services to taxonomists for standard genome sequencing and annotation.</title>
        <authorList>
            <consortium name="The Broad Institute Genomics Platform"/>
            <consortium name="The Broad Institute Genome Sequencing Center for Infectious Disease"/>
            <person name="Wu L."/>
            <person name="Ma J."/>
        </authorList>
    </citation>
    <scope>NUCLEOTIDE SEQUENCE [LARGE SCALE GENOMIC DNA]</scope>
    <source>
        <strain evidence="5">NBRC 102520</strain>
    </source>
</reference>
<feature type="compositionally biased region" description="Gly residues" evidence="1">
    <location>
        <begin position="96"/>
        <end position="117"/>
    </location>
</feature>